<protein>
    <submittedName>
        <fullName evidence="2">Uncharacterized protein</fullName>
    </submittedName>
</protein>
<feature type="region of interest" description="Disordered" evidence="1">
    <location>
        <begin position="335"/>
        <end position="379"/>
    </location>
</feature>
<accession>A0ABR3GKN9</accession>
<gene>
    <name evidence="2" type="ORF">Q9L58_004550</name>
</gene>
<dbReference type="EMBL" id="JBBBZM010000049">
    <property type="protein sequence ID" value="KAL0636500.1"/>
    <property type="molecule type" value="Genomic_DNA"/>
</dbReference>
<comment type="caution">
    <text evidence="2">The sequence shown here is derived from an EMBL/GenBank/DDBJ whole genome shotgun (WGS) entry which is preliminary data.</text>
</comment>
<name>A0ABR3GKN9_9PEZI</name>
<keyword evidence="3" id="KW-1185">Reference proteome</keyword>
<feature type="compositionally biased region" description="Basic residues" evidence="1">
    <location>
        <begin position="455"/>
        <end position="466"/>
    </location>
</feature>
<feature type="compositionally biased region" description="Low complexity" evidence="1">
    <location>
        <begin position="337"/>
        <end position="348"/>
    </location>
</feature>
<sequence>MNQFLPPPGPPDPYFFTPRQLAEHLLLSYPPDYKVSPARLKHSVILGNDVSGKVFLCAIPGPSDLESMLGVETLGARVWLWDEIMKMRRTSAGYRSWRKQEEERGELEEEEGEGKRGKGAGYLPVAVVSGTKRKREVETCPASRWAAVRTTPISDGSTTGVSETHVFKKRLREADGTFAPSISTRTPTGSKRNSPAVRPLRPRPYCLPNLPRTELGSILDPETLDASEITIMLRAIREIPAEDFYGEIVRAARVTAGPVDSHGKLPPSSLAIKEGKETIRFVREIAAVYASWILSKPYPLVSLEPGDVERMANFGLFLQFKVQFLNLLIPFESKLSTPGNTRNPTPTTAHTSRNPTPNTARASTPTTTDWTLRTSTPTPTVASTLASTLTSIPTPTPKSAPHVHLAKSNLVGSDLAPQAPLTAAEHDPETGWSLNQRNWGGAVVKKSLGIIKSWKGPKPKPPKPTKSHSMPWEDTSRLTPEALQSFVDWAAPRELEPEVYNQLVEQILEMESQLANGILKLERMHRVRAVREAEGDGSVASFGSNRESL</sequence>
<dbReference type="Proteomes" id="UP001447188">
    <property type="component" value="Unassembled WGS sequence"/>
</dbReference>
<feature type="region of interest" description="Disordered" evidence="1">
    <location>
        <begin position="96"/>
        <end position="116"/>
    </location>
</feature>
<feature type="region of interest" description="Disordered" evidence="1">
    <location>
        <begin position="179"/>
        <end position="203"/>
    </location>
</feature>
<feature type="compositionally biased region" description="Polar residues" evidence="1">
    <location>
        <begin position="180"/>
        <end position="193"/>
    </location>
</feature>
<evidence type="ECO:0000313" key="2">
    <source>
        <dbReference type="EMBL" id="KAL0636500.1"/>
    </source>
</evidence>
<proteinExistence type="predicted"/>
<reference evidence="2 3" key="1">
    <citation type="submission" date="2024-02" db="EMBL/GenBank/DDBJ databases">
        <title>Discinaceae phylogenomics.</title>
        <authorList>
            <person name="Dirks A.C."/>
            <person name="James T.Y."/>
        </authorList>
    </citation>
    <scope>NUCLEOTIDE SEQUENCE [LARGE SCALE GENOMIC DNA]</scope>
    <source>
        <strain evidence="2 3">ACD0624</strain>
    </source>
</reference>
<organism evidence="2 3">
    <name type="scientific">Discina gigas</name>
    <dbReference type="NCBI Taxonomy" id="1032678"/>
    <lineage>
        <taxon>Eukaryota</taxon>
        <taxon>Fungi</taxon>
        <taxon>Dikarya</taxon>
        <taxon>Ascomycota</taxon>
        <taxon>Pezizomycotina</taxon>
        <taxon>Pezizomycetes</taxon>
        <taxon>Pezizales</taxon>
        <taxon>Discinaceae</taxon>
        <taxon>Discina</taxon>
    </lineage>
</organism>
<feature type="region of interest" description="Disordered" evidence="1">
    <location>
        <begin position="451"/>
        <end position="473"/>
    </location>
</feature>
<feature type="compositionally biased region" description="Polar residues" evidence="1">
    <location>
        <begin position="349"/>
        <end position="373"/>
    </location>
</feature>
<evidence type="ECO:0000256" key="1">
    <source>
        <dbReference type="SAM" id="MobiDB-lite"/>
    </source>
</evidence>
<evidence type="ECO:0000313" key="3">
    <source>
        <dbReference type="Proteomes" id="UP001447188"/>
    </source>
</evidence>
<feature type="compositionally biased region" description="Acidic residues" evidence="1">
    <location>
        <begin position="103"/>
        <end position="112"/>
    </location>
</feature>